<dbReference type="Pfam" id="PF07883">
    <property type="entry name" value="Cupin_2"/>
    <property type="match status" value="1"/>
</dbReference>
<evidence type="ECO:0000256" key="1">
    <source>
        <dbReference type="SAM" id="MobiDB-lite"/>
    </source>
</evidence>
<dbReference type="eggNOG" id="COG0662">
    <property type="taxonomic scope" value="Bacteria"/>
</dbReference>
<feature type="domain" description="Cupin type-2" evidence="2">
    <location>
        <begin position="42"/>
        <end position="109"/>
    </location>
</feature>
<dbReference type="InterPro" id="IPR013096">
    <property type="entry name" value="Cupin_2"/>
</dbReference>
<feature type="region of interest" description="Disordered" evidence="1">
    <location>
        <begin position="1"/>
        <end position="28"/>
    </location>
</feature>
<dbReference type="HOGENOM" id="CLU_161240_0_0_0"/>
<dbReference type="InterPro" id="IPR011051">
    <property type="entry name" value="RmlC_Cupin_sf"/>
</dbReference>
<proteinExistence type="predicted"/>
<dbReference type="CDD" id="cd02208">
    <property type="entry name" value="cupin_RmlC-like"/>
    <property type="match status" value="1"/>
</dbReference>
<dbReference type="RefSeq" id="WP_006301886.1">
    <property type="nucleotide sequence ID" value="NZ_CM001022.1"/>
</dbReference>
<dbReference type="Gene3D" id="2.60.120.10">
    <property type="entry name" value="Jelly Rolls"/>
    <property type="match status" value="1"/>
</dbReference>
<keyword evidence="4" id="KW-1185">Reference proteome</keyword>
<dbReference type="PaxDb" id="584708-Apau_2232"/>
<dbReference type="STRING" id="584708.Apau_2232"/>
<feature type="compositionally biased region" description="Basic and acidic residues" evidence="1">
    <location>
        <begin position="1"/>
        <end position="23"/>
    </location>
</feature>
<dbReference type="SUPFAM" id="SSF51182">
    <property type="entry name" value="RmlC-like cupins"/>
    <property type="match status" value="1"/>
</dbReference>
<accession>E3CZE5</accession>
<sequence length="117" mass="13155">MEERTVRAWTRAETERREGDPHPRFPGVTLKERADGAVRVLTVRVEPDREIGTHRHEREWEIHQVLEGRGCLETEEGTFPYEPGAGTRIPPRVSHRVAAGPEGLLLLAVFAPQDASA</sequence>
<dbReference type="Proteomes" id="UP000005096">
    <property type="component" value="Chromosome"/>
</dbReference>
<dbReference type="AlphaFoldDB" id="E3CZE5"/>
<dbReference type="EMBL" id="CM001022">
    <property type="protein sequence ID" value="EFQ24642.1"/>
    <property type="molecule type" value="Genomic_DNA"/>
</dbReference>
<reference evidence="3 4" key="1">
    <citation type="journal article" date="2010" name="Stand. Genomic Sci.">
        <title>Non-contiguous finished genome sequence of Aminomonas paucivorans type strain (GLU-3).</title>
        <authorList>
            <person name="Pitluck S."/>
            <person name="Yasawong M."/>
            <person name="Held B."/>
            <person name="Lapidus A."/>
            <person name="Nolan M."/>
            <person name="Copeland A."/>
            <person name="Lucas S."/>
            <person name="Del Rio T.G."/>
            <person name="Tice H."/>
            <person name="Cheng J.F."/>
            <person name="Chertkov O."/>
            <person name="Goodwin L."/>
            <person name="Tapia R."/>
            <person name="Han C."/>
            <person name="Liolios K."/>
            <person name="Ivanova N."/>
            <person name="Mavromatis K."/>
            <person name="Ovchinnikova G."/>
            <person name="Pati A."/>
            <person name="Chen A."/>
            <person name="Palaniappan K."/>
            <person name="Land M."/>
            <person name="Hauser L."/>
            <person name="Chang Y.J."/>
            <person name="Jeffries C.D."/>
            <person name="Pukall R."/>
            <person name="Spring S."/>
            <person name="Rohde M."/>
            <person name="Sikorski J."/>
            <person name="Goker M."/>
            <person name="Woyke T."/>
            <person name="Bristow J."/>
            <person name="Eisen J.A."/>
            <person name="Markowitz V."/>
            <person name="Hugenholtz P."/>
            <person name="Kyrpides N.C."/>
            <person name="Klenk H.P."/>
        </authorList>
    </citation>
    <scope>NUCLEOTIDE SEQUENCE [LARGE SCALE GENOMIC DNA]</scope>
    <source>
        <strain evidence="3 4">DSM 12260</strain>
    </source>
</reference>
<gene>
    <name evidence="3" type="ORF">Apau_2232</name>
</gene>
<dbReference type="OrthoDB" id="9791297at2"/>
<evidence type="ECO:0000313" key="3">
    <source>
        <dbReference type="EMBL" id="EFQ24642.1"/>
    </source>
</evidence>
<name>E3CZE5_9BACT</name>
<dbReference type="InterPro" id="IPR014710">
    <property type="entry name" value="RmlC-like_jellyroll"/>
</dbReference>
<protein>
    <submittedName>
        <fullName evidence="3">Cupin 2 conserved barrel domain protein</fullName>
    </submittedName>
</protein>
<evidence type="ECO:0000259" key="2">
    <source>
        <dbReference type="Pfam" id="PF07883"/>
    </source>
</evidence>
<evidence type="ECO:0000313" key="4">
    <source>
        <dbReference type="Proteomes" id="UP000005096"/>
    </source>
</evidence>
<organism evidence="3 4">
    <name type="scientific">Aminomonas paucivorans DSM 12260</name>
    <dbReference type="NCBI Taxonomy" id="584708"/>
    <lineage>
        <taxon>Bacteria</taxon>
        <taxon>Thermotogati</taxon>
        <taxon>Synergistota</taxon>
        <taxon>Synergistia</taxon>
        <taxon>Synergistales</taxon>
        <taxon>Synergistaceae</taxon>
        <taxon>Aminomonas</taxon>
    </lineage>
</organism>